<dbReference type="InterPro" id="IPR029044">
    <property type="entry name" value="Nucleotide-diphossugar_trans"/>
</dbReference>
<gene>
    <name evidence="5" type="ORF">CL52_11830</name>
</gene>
<dbReference type="KEGG" id="pbm:CL52_11830"/>
<feature type="domain" description="Glycosyltransferase 2-like" evidence="4">
    <location>
        <begin position="26"/>
        <end position="121"/>
    </location>
</feature>
<dbReference type="Gene3D" id="3.90.550.10">
    <property type="entry name" value="Spore Coat Polysaccharide Biosynthesis Protein SpsA, Chain A"/>
    <property type="match status" value="1"/>
</dbReference>
<dbReference type="EMBL" id="CP007511">
    <property type="protein sequence ID" value="AJE15685.1"/>
    <property type="molecule type" value="Genomic_DNA"/>
</dbReference>
<evidence type="ECO:0000313" key="5">
    <source>
        <dbReference type="EMBL" id="AJE15685.1"/>
    </source>
</evidence>
<evidence type="ECO:0000313" key="6">
    <source>
        <dbReference type="Proteomes" id="UP000031271"/>
    </source>
</evidence>
<dbReference type="PANTHER" id="PTHR43179">
    <property type="entry name" value="RHAMNOSYLTRANSFERASE WBBL"/>
    <property type="match status" value="1"/>
</dbReference>
<keyword evidence="2" id="KW-0328">Glycosyltransferase</keyword>
<dbReference type="InterPro" id="IPR001173">
    <property type="entry name" value="Glyco_trans_2-like"/>
</dbReference>
<dbReference type="Proteomes" id="UP000031271">
    <property type="component" value="Chromosome"/>
</dbReference>
<evidence type="ECO:0000259" key="4">
    <source>
        <dbReference type="Pfam" id="PF00535"/>
    </source>
</evidence>
<evidence type="ECO:0000256" key="1">
    <source>
        <dbReference type="ARBA" id="ARBA00006739"/>
    </source>
</evidence>
<protein>
    <submittedName>
        <fullName evidence="5">Glycosyl transferase family 2</fullName>
    </submittedName>
</protein>
<comment type="similarity">
    <text evidence="1">Belongs to the glycosyltransferase 2 family.</text>
</comment>
<dbReference type="Pfam" id="PF00535">
    <property type="entry name" value="Glycos_transf_2"/>
    <property type="match status" value="1"/>
</dbReference>
<name>A0A8D4C312_9GAMM</name>
<sequence>MSGAAALAQRSTASPAIEDVMQGTTTIVTVTYGDRLRYLEQLVERALGFAAIDRVLIVSNASTAPLARLVERAPGRVELLELGRNTGSANGYAEGIEAALASGAEYIWLMDDDNAPTAAAVDILHRELARLGQAQGLDKVAVLGFRPTQQADIAQGVPARFVRQPRSSSFGFHIAQVPYKFWRRLPWGRPTGHAPQTIALPFAPYGGMLAHRSLYQRIGVPLRELVLYADDTEYTRRISANGGSLYLFSEALIDELELSWNIKARTRNIFEAFLLGDSDFRAYYSARNQAWFDAHVWAESPWLYRLNRAVFLLLLRWVAHRHHAGERLQLLERAIRDGEGRQLGVSTTFPLR</sequence>
<dbReference type="PANTHER" id="PTHR43179:SF12">
    <property type="entry name" value="GALACTOFURANOSYLTRANSFERASE GLFT2"/>
    <property type="match status" value="1"/>
</dbReference>
<evidence type="ECO:0000256" key="3">
    <source>
        <dbReference type="ARBA" id="ARBA00022679"/>
    </source>
</evidence>
<dbReference type="SUPFAM" id="SSF53448">
    <property type="entry name" value="Nucleotide-diphospho-sugar transferases"/>
    <property type="match status" value="1"/>
</dbReference>
<accession>A0A8D4C312</accession>
<dbReference type="AlphaFoldDB" id="A0A8D4C312"/>
<dbReference type="GO" id="GO:0016757">
    <property type="term" value="F:glycosyltransferase activity"/>
    <property type="evidence" value="ECO:0007669"/>
    <property type="project" value="UniProtKB-KW"/>
</dbReference>
<keyword evidence="3 5" id="KW-0808">Transferase</keyword>
<reference evidence="6" key="1">
    <citation type="submission" date="2014-03" db="EMBL/GenBank/DDBJ databases">
        <title>Complete genome of Pseudomonas balearica DSM 6083T, a sewage water isolate from an enrichment with 2-methylnaphthalene.</title>
        <authorList>
            <person name="Salva-Serra F."/>
            <person name="Jaen-Luchoro D."/>
            <person name="Busquets A."/>
            <person name="Pena A."/>
            <person name="Gomila M."/>
            <person name="Bosch R."/>
            <person name="Nogales B."/>
            <person name="Garcia-Valdes E."/>
            <person name="Lalucat J."/>
            <person name="Bennasar A."/>
        </authorList>
    </citation>
    <scope>NUCLEOTIDE SEQUENCE [LARGE SCALE GENOMIC DNA]</scope>
    <source>
        <strain evidence="6">DSM 6083</strain>
    </source>
</reference>
<evidence type="ECO:0000256" key="2">
    <source>
        <dbReference type="ARBA" id="ARBA00022676"/>
    </source>
</evidence>
<proteinExistence type="inferred from homology"/>
<reference evidence="5 6" key="2">
    <citation type="journal article" name="Genome Announc.">
        <title>Complete Genome Sequence of Pseudomonas balearica DSM 6083T.</title>
        <authorList>
            <person name="Bennasar-Figueras A."/>
            <person name="Salva-Serra F."/>
            <person name="Jaen-Luchoro D."/>
            <person name="Segui C."/>
            <person name="Aliaga F."/>
            <person name="Busquets A."/>
            <person name="Gomila M."/>
            <person name="Moore E.R."/>
            <person name="Lalucat J."/>
        </authorList>
    </citation>
    <scope>NUCLEOTIDE SEQUENCE [LARGE SCALE GENOMIC DNA]</scope>
    <source>
        <strain evidence="6">DSM 6083</strain>
    </source>
</reference>
<organism evidence="5 6">
    <name type="scientific">Stutzerimonas balearica DSM 6083</name>
    <dbReference type="NCBI Taxonomy" id="1123016"/>
    <lineage>
        <taxon>Bacteria</taxon>
        <taxon>Pseudomonadati</taxon>
        <taxon>Pseudomonadota</taxon>
        <taxon>Gammaproteobacteria</taxon>
        <taxon>Pseudomonadales</taxon>
        <taxon>Pseudomonadaceae</taxon>
        <taxon>Stutzerimonas</taxon>
    </lineage>
</organism>